<evidence type="ECO:0000256" key="1">
    <source>
        <dbReference type="ARBA" id="ARBA00010641"/>
    </source>
</evidence>
<evidence type="ECO:0000256" key="3">
    <source>
        <dbReference type="ARBA" id="ARBA00023082"/>
    </source>
</evidence>
<name>A0A4Y8M9N3_9BACL</name>
<dbReference type="NCBIfam" id="TIGR02937">
    <property type="entry name" value="sigma70-ECF"/>
    <property type="match status" value="1"/>
</dbReference>
<comment type="similarity">
    <text evidence="1">Belongs to the sigma-70 factor family. ECF subfamily.</text>
</comment>
<accession>A0A4Y8M9N3</accession>
<protein>
    <submittedName>
        <fullName evidence="7">RNA polymerase sigma factor</fullName>
    </submittedName>
</protein>
<evidence type="ECO:0000259" key="6">
    <source>
        <dbReference type="Pfam" id="PF08281"/>
    </source>
</evidence>
<dbReference type="InterPro" id="IPR013325">
    <property type="entry name" value="RNA_pol_sigma_r2"/>
</dbReference>
<evidence type="ECO:0000256" key="2">
    <source>
        <dbReference type="ARBA" id="ARBA00023015"/>
    </source>
</evidence>
<dbReference type="Pfam" id="PF08281">
    <property type="entry name" value="Sigma70_r4_2"/>
    <property type="match status" value="1"/>
</dbReference>
<keyword evidence="4" id="KW-0804">Transcription</keyword>
<dbReference type="EMBL" id="SOMN01000002">
    <property type="protein sequence ID" value="TFE30667.1"/>
    <property type="molecule type" value="Genomic_DNA"/>
</dbReference>
<dbReference type="GO" id="GO:0003677">
    <property type="term" value="F:DNA binding"/>
    <property type="evidence" value="ECO:0007669"/>
    <property type="project" value="InterPro"/>
</dbReference>
<evidence type="ECO:0000256" key="4">
    <source>
        <dbReference type="ARBA" id="ARBA00023163"/>
    </source>
</evidence>
<dbReference type="AlphaFoldDB" id="A0A4Y8M9N3"/>
<dbReference type="SUPFAM" id="SSF88659">
    <property type="entry name" value="Sigma3 and sigma4 domains of RNA polymerase sigma factors"/>
    <property type="match status" value="1"/>
</dbReference>
<dbReference type="InterPro" id="IPR039425">
    <property type="entry name" value="RNA_pol_sigma-70-like"/>
</dbReference>
<feature type="domain" description="RNA polymerase sigma factor 70 region 4 type 2" evidence="6">
    <location>
        <begin position="127"/>
        <end position="177"/>
    </location>
</feature>
<dbReference type="OrthoDB" id="9794508at2"/>
<gene>
    <name evidence="7" type="ORF">E2980_02465</name>
</gene>
<dbReference type="PANTHER" id="PTHR43133:SF46">
    <property type="entry name" value="RNA POLYMERASE SIGMA-70 FACTOR ECF SUBFAMILY"/>
    <property type="match status" value="1"/>
</dbReference>
<keyword evidence="3" id="KW-0731">Sigma factor</keyword>
<keyword evidence="2" id="KW-0805">Transcription regulation</keyword>
<reference evidence="7 8" key="1">
    <citation type="submission" date="2019-03" db="EMBL/GenBank/DDBJ databases">
        <title>Cohnella endophytica sp. nov., a novel endophytic bacterium isolated from bark of Sonneratia apetala.</title>
        <authorList>
            <person name="Tuo L."/>
        </authorList>
    </citation>
    <scope>NUCLEOTIDE SEQUENCE [LARGE SCALE GENOMIC DNA]</scope>
    <source>
        <strain evidence="7 8">CCTCC AB 208254</strain>
    </source>
</reference>
<dbReference type="Pfam" id="PF04542">
    <property type="entry name" value="Sigma70_r2"/>
    <property type="match status" value="1"/>
</dbReference>
<dbReference type="RefSeq" id="WP_135150548.1">
    <property type="nucleotide sequence ID" value="NZ_SOMN01000002.1"/>
</dbReference>
<evidence type="ECO:0000313" key="7">
    <source>
        <dbReference type="EMBL" id="TFE30667.1"/>
    </source>
</evidence>
<dbReference type="InterPro" id="IPR014284">
    <property type="entry name" value="RNA_pol_sigma-70_dom"/>
</dbReference>
<dbReference type="PANTHER" id="PTHR43133">
    <property type="entry name" value="RNA POLYMERASE ECF-TYPE SIGMA FACTO"/>
    <property type="match status" value="1"/>
</dbReference>
<organism evidence="7 8">
    <name type="scientific">Cohnella luojiensis</name>
    <dbReference type="NCBI Taxonomy" id="652876"/>
    <lineage>
        <taxon>Bacteria</taxon>
        <taxon>Bacillati</taxon>
        <taxon>Bacillota</taxon>
        <taxon>Bacilli</taxon>
        <taxon>Bacillales</taxon>
        <taxon>Paenibacillaceae</taxon>
        <taxon>Cohnella</taxon>
    </lineage>
</organism>
<dbReference type="InterPro" id="IPR036388">
    <property type="entry name" value="WH-like_DNA-bd_sf"/>
</dbReference>
<evidence type="ECO:0000313" key="8">
    <source>
        <dbReference type="Proteomes" id="UP000297900"/>
    </source>
</evidence>
<dbReference type="InterPro" id="IPR007627">
    <property type="entry name" value="RNA_pol_sigma70_r2"/>
</dbReference>
<dbReference type="InterPro" id="IPR013324">
    <property type="entry name" value="RNA_pol_sigma_r3/r4-like"/>
</dbReference>
<comment type="caution">
    <text evidence="7">The sequence shown here is derived from an EMBL/GenBank/DDBJ whole genome shotgun (WGS) entry which is preliminary data.</text>
</comment>
<dbReference type="CDD" id="cd06171">
    <property type="entry name" value="Sigma70_r4"/>
    <property type="match status" value="1"/>
</dbReference>
<feature type="domain" description="RNA polymerase sigma-70 region 2" evidence="5">
    <location>
        <begin position="26"/>
        <end position="84"/>
    </location>
</feature>
<evidence type="ECO:0000259" key="5">
    <source>
        <dbReference type="Pfam" id="PF04542"/>
    </source>
</evidence>
<dbReference type="Proteomes" id="UP000297900">
    <property type="component" value="Unassembled WGS sequence"/>
</dbReference>
<dbReference type="InterPro" id="IPR013249">
    <property type="entry name" value="RNA_pol_sigma70_r4_t2"/>
</dbReference>
<sequence length="190" mass="21905">MYTALICETNPSFKLSKNDTLRSIMHAYGQEVWNYVFALTRNRHDVDDIVQEVFIKCHRSIDSFRGQSAFRTWLFAIARNTTFNVRKTAYWRMVIPMGSLFGIGNRGDPVSPSAEDTFLTNMIEGSIWEKVLLLPAKYREVLVLDAVYELNQREISELLNLSVGGVKSRLSRAREKMNKLLREEIAHVEA</sequence>
<proteinExistence type="inferred from homology"/>
<dbReference type="Gene3D" id="1.10.1740.10">
    <property type="match status" value="1"/>
</dbReference>
<dbReference type="SUPFAM" id="SSF88946">
    <property type="entry name" value="Sigma2 domain of RNA polymerase sigma factors"/>
    <property type="match status" value="1"/>
</dbReference>
<keyword evidence="8" id="KW-1185">Reference proteome</keyword>
<dbReference type="GO" id="GO:0016987">
    <property type="term" value="F:sigma factor activity"/>
    <property type="evidence" value="ECO:0007669"/>
    <property type="project" value="UniProtKB-KW"/>
</dbReference>
<dbReference type="GO" id="GO:0006352">
    <property type="term" value="P:DNA-templated transcription initiation"/>
    <property type="evidence" value="ECO:0007669"/>
    <property type="project" value="InterPro"/>
</dbReference>
<dbReference type="Gene3D" id="1.10.10.10">
    <property type="entry name" value="Winged helix-like DNA-binding domain superfamily/Winged helix DNA-binding domain"/>
    <property type="match status" value="1"/>
</dbReference>